<sequence>MKKSMFGILFVILFLLSACTVAKTQTLEEFYKDAKIENVDKVIIQDGSTGYAKTITKQEQIGEFLNLIKDIEFIPQDNQEERTGWLYGIALLDGEKEFIFTLSEIDNTYYDSKSDIHPIVENYYKQLEIAEK</sequence>
<organism evidence="2 3">
    <name type="scientific">Lysinibacillus agricola</name>
    <dbReference type="NCBI Taxonomy" id="2590012"/>
    <lineage>
        <taxon>Bacteria</taxon>
        <taxon>Bacillati</taxon>
        <taxon>Bacillota</taxon>
        <taxon>Bacilli</taxon>
        <taxon>Bacillales</taxon>
        <taxon>Bacillaceae</taxon>
        <taxon>Lysinibacillus</taxon>
    </lineage>
</organism>
<name>A0ABX7AMK6_9BACI</name>
<feature type="signal peptide" evidence="1">
    <location>
        <begin position="1"/>
        <end position="22"/>
    </location>
</feature>
<evidence type="ECO:0000313" key="2">
    <source>
        <dbReference type="EMBL" id="QQP11079.1"/>
    </source>
</evidence>
<accession>A0ABX7AMK6</accession>
<gene>
    <name evidence="2" type="ORF">FJQ98_17790</name>
</gene>
<evidence type="ECO:0008006" key="4">
    <source>
        <dbReference type="Google" id="ProtNLM"/>
    </source>
</evidence>
<dbReference type="PROSITE" id="PS51257">
    <property type="entry name" value="PROKAR_LIPOPROTEIN"/>
    <property type="match status" value="1"/>
</dbReference>
<evidence type="ECO:0000313" key="3">
    <source>
        <dbReference type="Proteomes" id="UP000596049"/>
    </source>
</evidence>
<protein>
    <recommendedName>
        <fullName evidence="4">Lipoprotein</fullName>
    </recommendedName>
</protein>
<keyword evidence="3" id="KW-1185">Reference proteome</keyword>
<evidence type="ECO:0000256" key="1">
    <source>
        <dbReference type="SAM" id="SignalP"/>
    </source>
</evidence>
<dbReference type="RefSeq" id="WP_053596265.1">
    <property type="nucleotide sequence ID" value="NZ_CP067341.1"/>
</dbReference>
<proteinExistence type="predicted"/>
<dbReference type="Proteomes" id="UP000596049">
    <property type="component" value="Chromosome"/>
</dbReference>
<dbReference type="EMBL" id="CP067341">
    <property type="protein sequence ID" value="QQP11079.1"/>
    <property type="molecule type" value="Genomic_DNA"/>
</dbReference>
<reference evidence="2 3" key="1">
    <citation type="submission" date="2020-01" db="EMBL/GenBank/DDBJ databases">
        <authorList>
            <person name="Liu G."/>
            <person name="Liu B."/>
        </authorList>
    </citation>
    <scope>NUCLEOTIDE SEQUENCE [LARGE SCALE GENOMIC DNA]</scope>
    <source>
        <strain evidence="2 3">FJAT-51161</strain>
    </source>
</reference>
<keyword evidence="1" id="KW-0732">Signal</keyword>
<feature type="chain" id="PRO_5045894512" description="Lipoprotein" evidence="1">
    <location>
        <begin position="23"/>
        <end position="132"/>
    </location>
</feature>